<dbReference type="GO" id="GO:0006325">
    <property type="term" value="P:chromatin organization"/>
    <property type="evidence" value="ECO:0007669"/>
    <property type="project" value="UniProtKB-KW"/>
</dbReference>
<feature type="compositionally biased region" description="Polar residues" evidence="3">
    <location>
        <begin position="1714"/>
        <end position="1735"/>
    </location>
</feature>
<dbReference type="Pfam" id="PF13921">
    <property type="entry name" value="Myb_DNA-bind_6"/>
    <property type="match status" value="1"/>
</dbReference>
<evidence type="ECO:0000259" key="5">
    <source>
        <dbReference type="PROSITE" id="PS51204"/>
    </source>
</evidence>
<dbReference type="Proteomes" id="UP000541444">
    <property type="component" value="Unassembled WGS sequence"/>
</dbReference>
<evidence type="ECO:0008006" key="8">
    <source>
        <dbReference type="Google" id="ProtNLM"/>
    </source>
</evidence>
<protein>
    <recommendedName>
        <fullName evidence="8">Chromatin modification-related protein EAF1 B-like</fullName>
    </recommendedName>
</protein>
<feature type="region of interest" description="Disordered" evidence="3">
    <location>
        <begin position="1238"/>
        <end position="1298"/>
    </location>
</feature>
<comment type="similarity">
    <text evidence="1">Belongs to the EAF1 family.</text>
</comment>
<keyword evidence="2" id="KW-0156">Chromatin regulator</keyword>
<feature type="compositionally biased region" description="Polar residues" evidence="3">
    <location>
        <begin position="1250"/>
        <end position="1259"/>
    </location>
</feature>
<comment type="caution">
    <text evidence="6">The sequence shown here is derived from an EMBL/GenBank/DDBJ whole genome shotgun (WGS) entry which is preliminary data.</text>
</comment>
<feature type="compositionally biased region" description="Polar residues" evidence="3">
    <location>
        <begin position="920"/>
        <end position="933"/>
    </location>
</feature>
<organism evidence="6 7">
    <name type="scientific">Kingdonia uniflora</name>
    <dbReference type="NCBI Taxonomy" id="39325"/>
    <lineage>
        <taxon>Eukaryota</taxon>
        <taxon>Viridiplantae</taxon>
        <taxon>Streptophyta</taxon>
        <taxon>Embryophyta</taxon>
        <taxon>Tracheophyta</taxon>
        <taxon>Spermatophyta</taxon>
        <taxon>Magnoliopsida</taxon>
        <taxon>Ranunculales</taxon>
        <taxon>Circaeasteraceae</taxon>
        <taxon>Kingdonia</taxon>
    </lineage>
</organism>
<evidence type="ECO:0000256" key="3">
    <source>
        <dbReference type="SAM" id="MobiDB-lite"/>
    </source>
</evidence>
<dbReference type="PROSITE" id="PS50090">
    <property type="entry name" value="MYB_LIKE"/>
    <property type="match status" value="1"/>
</dbReference>
<sequence length="1760" mass="193081">MQTMGGVIDEGGVGFDTKTSPRRLAIEKAQAQLRQEYDVREQRRRELEYLENGGNPLDFKLGRATSISAQSTSVTDQFVTCEAKGSFALAASPHGDSIESSGRLGVVPGRESNSADNLLLFDGENEWERNSTSRRSRSDITPSPVLDACRNEKGLEDSEHFVVKSQAYARRNRSKSSRDSARVGDGNGSSKLPSTRHGSRYTKGLVHEASTLKNSSICNSTSQNGNLALETLAPGNQLDRDLDDPFCKTATSLKILGFSENSSDLVPSKDSWGNVHNQHLHVSAGKVPNTTECVKSDVVRRRDNGVSSDLDCMARASADNVGQPNSLNIFNTDGPKEDQVISPAFSRKCLESDSSYTPISATLDGNTSTDQHLNSKKIVSQENSEKQTSVSEDNPETATIDIVKGECEAKAVEVLAIGNHDDSSLCLNPTGRASCVKSEERYDSTSAFQNELQPCINLEEIKHTSSIDLKKEKNVENLSADNIHLKKTSLCSLDRLPSIKDPSRSELPKGDCSETNLVTLVELQSRKGTHLKLPNKAHEDSVLEEARSIEAKHKRIAELSVGSYPLKSGRKSHWDFVLEEMAWLANDFMQERVWKITAAAQICQSAAINGRLKSNICREQKIIAHTVAKAVLQFWLSAEALLSSCDSGIAGENYKSALIGALKVNNDKDVEGATKHQEEPEDGNTPTLAVQEYAVRFLKYSSSLGCPVRAEAPLTPERIFDSGIVDMSWEYHFTEEALFYTVPPGAMDSYRKSIEFYWSQYEKIGSNMHKEEVETSTYDAVEGRTCSFASCLIFTAQAIYCPDKIYGISDFGSRDNAYEDYERQGTYPRTFKGSNPSKFSQKNRKKLPKSYGARSCEPGIVMENRLMGKRPLNLSGSIPTKRIRTAISQRVASPFSSGVIGGVHLLCKTDVSSGDTSSFQDDLSSVHGGSQTRKAAEIESTGEFRKQLPFDYTDVSMKPKKKKKSKHLVYTNSTDTECFVVGKGSAYEQRWQLDSVVQNEQRDLLKRRSESRAFESNGNSVASQMSNMSNPNKFMKLMAGRDRGRKTKTLKMATRQFGPGNPWSQFEDQALVVLVHDMGQNWELISDAINSTMQFKCIFRKPKECKERHKILMDGNAGDGADSAEDSGSSQPHTSGRATKLFYRLHEPMEEDTVKSHFEKIILLGQKQHSRRAQNGDQEQKQFTPIHNSHVNALSQVCLNNLNGVALTPHDLFDATTLSSDGISLGYQGSQSNGLTIPDQSSMAPALPTSGANSILQGSSGMGLGNSFTSPSTALSAPTRDGHRYGLSRPPSLPTEQQKMQQYNNMLSGRNIPHSSFSAPGPDRAANGSMGIINRGSMPMPRPGFQGIGSPAALNLVSSGSMISTSGVGIPSSNVRSGAVPVQGTSTMRTRESLHMIRPSVQNPEDQRQVTLQELQMQGNGQGGTPSFNTGFSNPSIQTYPPQQHQMNPHTNSHLQGTTTHQQAYVNRLAKERQLQQRFLQHHHQQNHFSPANNLMPRAQSQSISSSSMQNSSQIHHQQPVLLPSSNSHLSLSSSSSPMNPISSQPQQKHHLSQLHQGFGRNPLSQAAASPGSLQNQMLRQRQRQQQQQQQHQQLQQPQHRNHPQHRQQSPSQSQQQQQQQQQQLQGKLMMKGVGRGNIIMHPTDPSSRTTPGICTTTPAGNQVAVEKGEQVATHSIEGEGSSSATGSSHAQPLVPSEPSNQCPPQQKLFHGDCSNTNAQVQVPSSGYNNTNFNFSPVLAAKADGPNGKQNASSELQNQL</sequence>
<feature type="region of interest" description="Disordered" evidence="3">
    <location>
        <begin position="920"/>
        <end position="940"/>
    </location>
</feature>
<dbReference type="PANTHER" id="PTHR46774">
    <property type="entry name" value="CHROMATIN MODIFICATION-RELATED PROTEIN EAF1 A-RELATED"/>
    <property type="match status" value="1"/>
</dbReference>
<dbReference type="InterPro" id="IPR044798">
    <property type="entry name" value="EAF1A/B"/>
</dbReference>
<feature type="region of interest" description="Disordered" evidence="3">
    <location>
        <begin position="1418"/>
        <end position="1460"/>
    </location>
</feature>
<dbReference type="PANTHER" id="PTHR46774:SF3">
    <property type="entry name" value="CHROMATIN MODIFICATION-RELATED PROTEIN EAF1 A-RELATED"/>
    <property type="match status" value="1"/>
</dbReference>
<dbReference type="OrthoDB" id="372624at2759"/>
<feature type="region of interest" description="Disordered" evidence="3">
    <location>
        <begin position="166"/>
        <end position="201"/>
    </location>
</feature>
<evidence type="ECO:0000313" key="6">
    <source>
        <dbReference type="EMBL" id="KAF6177065.1"/>
    </source>
</evidence>
<dbReference type="InterPro" id="IPR009057">
    <property type="entry name" value="Homeodomain-like_sf"/>
</dbReference>
<dbReference type="Pfam" id="PF07529">
    <property type="entry name" value="HSA"/>
    <property type="match status" value="1"/>
</dbReference>
<evidence type="ECO:0000256" key="2">
    <source>
        <dbReference type="ARBA" id="ARBA00022853"/>
    </source>
</evidence>
<feature type="compositionally biased region" description="Polar residues" evidence="3">
    <location>
        <begin position="1563"/>
        <end position="1574"/>
    </location>
</feature>
<evidence type="ECO:0000313" key="7">
    <source>
        <dbReference type="Proteomes" id="UP000541444"/>
    </source>
</evidence>
<dbReference type="CDD" id="cd00167">
    <property type="entry name" value="SANT"/>
    <property type="match status" value="1"/>
</dbReference>
<feature type="compositionally biased region" description="Polar residues" evidence="3">
    <location>
        <begin position="1266"/>
        <end position="1276"/>
    </location>
</feature>
<feature type="compositionally biased region" description="Polar residues" evidence="3">
    <location>
        <begin position="1748"/>
        <end position="1760"/>
    </location>
</feature>
<feature type="domain" description="HSA" evidence="5">
    <location>
        <begin position="561"/>
        <end position="636"/>
    </location>
</feature>
<evidence type="ECO:0000259" key="4">
    <source>
        <dbReference type="PROSITE" id="PS50090"/>
    </source>
</evidence>
<feature type="compositionally biased region" description="Low complexity" evidence="3">
    <location>
        <begin position="1679"/>
        <end position="1689"/>
    </location>
</feature>
<feature type="compositionally biased region" description="Low complexity" evidence="3">
    <location>
        <begin position="1500"/>
        <end position="1544"/>
    </location>
</feature>
<dbReference type="SMART" id="SM00573">
    <property type="entry name" value="HSA"/>
    <property type="match status" value="1"/>
</dbReference>
<dbReference type="PROSITE" id="PS51204">
    <property type="entry name" value="HSA"/>
    <property type="match status" value="1"/>
</dbReference>
<feature type="compositionally biased region" description="Low complexity" evidence="3">
    <location>
        <begin position="1607"/>
        <end position="1626"/>
    </location>
</feature>
<feature type="region of interest" description="Disordered" evidence="3">
    <location>
        <begin position="1480"/>
        <end position="1628"/>
    </location>
</feature>
<evidence type="ECO:0000256" key="1">
    <source>
        <dbReference type="ARBA" id="ARBA00008913"/>
    </source>
</evidence>
<feature type="compositionally biased region" description="Low complexity" evidence="3">
    <location>
        <begin position="1114"/>
        <end position="1130"/>
    </location>
</feature>
<feature type="compositionally biased region" description="Low complexity" evidence="3">
    <location>
        <begin position="1575"/>
        <end position="1599"/>
    </location>
</feature>
<dbReference type="InterPro" id="IPR014012">
    <property type="entry name" value="HSA_dom"/>
</dbReference>
<dbReference type="EMBL" id="JACGCM010000004">
    <property type="protein sequence ID" value="KAF6177065.1"/>
    <property type="molecule type" value="Genomic_DNA"/>
</dbReference>
<reference evidence="6 7" key="1">
    <citation type="journal article" date="2020" name="IScience">
        <title>Genome Sequencing of the Endangered Kingdonia uniflora (Circaeasteraceae, Ranunculales) Reveals Potential Mechanisms of Evolutionary Specialization.</title>
        <authorList>
            <person name="Sun Y."/>
            <person name="Deng T."/>
            <person name="Zhang A."/>
            <person name="Moore M.J."/>
            <person name="Landis J.B."/>
            <person name="Lin N."/>
            <person name="Zhang H."/>
            <person name="Zhang X."/>
            <person name="Huang J."/>
            <person name="Zhang X."/>
            <person name="Sun H."/>
            <person name="Wang H."/>
        </authorList>
    </citation>
    <scope>NUCLEOTIDE SEQUENCE [LARGE SCALE GENOMIC DNA]</scope>
    <source>
        <strain evidence="6">TB1705</strain>
        <tissue evidence="6">Leaf</tissue>
    </source>
</reference>
<dbReference type="SMART" id="SM00717">
    <property type="entry name" value="SANT"/>
    <property type="match status" value="1"/>
</dbReference>
<feature type="region of interest" description="Disordered" evidence="3">
    <location>
        <begin position="126"/>
        <end position="151"/>
    </location>
</feature>
<feature type="domain" description="Myb-like" evidence="4">
    <location>
        <begin position="1061"/>
        <end position="1113"/>
    </location>
</feature>
<name>A0A7J7PC87_9MAGN</name>
<dbReference type="SUPFAM" id="SSF46689">
    <property type="entry name" value="Homeodomain-like"/>
    <property type="match status" value="1"/>
</dbReference>
<keyword evidence="7" id="KW-1185">Reference proteome</keyword>
<dbReference type="GO" id="GO:0035267">
    <property type="term" value="C:NuA4 histone acetyltransferase complex"/>
    <property type="evidence" value="ECO:0007669"/>
    <property type="project" value="InterPro"/>
</dbReference>
<proteinExistence type="inferred from homology"/>
<feature type="region of interest" description="Disordered" evidence="3">
    <location>
        <begin position="1667"/>
        <end position="1760"/>
    </location>
</feature>
<feature type="region of interest" description="Disordered" evidence="3">
    <location>
        <begin position="1113"/>
        <end position="1137"/>
    </location>
</feature>
<gene>
    <name evidence="6" type="ORF">GIB67_015940</name>
</gene>
<dbReference type="Gene3D" id="1.10.10.60">
    <property type="entry name" value="Homeodomain-like"/>
    <property type="match status" value="1"/>
</dbReference>
<dbReference type="InterPro" id="IPR001005">
    <property type="entry name" value="SANT/Myb"/>
</dbReference>
<accession>A0A7J7PC87</accession>